<evidence type="ECO:0000256" key="4">
    <source>
        <dbReference type="SAM" id="MobiDB-lite"/>
    </source>
</evidence>
<feature type="compositionally biased region" description="Acidic residues" evidence="4">
    <location>
        <begin position="113"/>
        <end position="176"/>
    </location>
</feature>
<name>A0A6P4ZKW8_BRABE</name>
<sequence>MGKMAASMKKRKLSDLSVDDFMAHGFDDEDSDSEEEVGSKEEGTKKGKKKQKKAERTQVVKKVDKKPTPKAGAPDVKKKGKETPKHKLQMSRLQEVDPEFYQFLQKEDKDLLEFNESDDSAEIDDDDDDDVDDDEDDEEIADDSEEDSLDEDESESEDADEDEEEIDLEESDSDEEELHKPEGKLEVMSDEDEEEDQTRRHKGKLVTMAMVKKWREALQAQASLPVLHEVIRAFKAAVQQTSSEEGEEDTKYRVEGSQVFNAVVGVCIKDVAPALLHLFGVKAWSKGKKTVMPSSHKKWNKMKLDIKTYLSDVIQLSQVLSEASVVSTLLRHVLQLVHYYICFPKLCRVLLKRLISLWSEGEESVQVIAFFCVYRITKLTQAKFLEWILKQMYLAYVKNTKFTSPNSLPGINFMQRSLTELFALDLHTTYQHGFIYIRQLAIHLRNAIMMKKKENYQSVYNWQYVHCLYLWCRVLSTLHPSDILQPLIYPLVQVIIGTIKLVPTARYYPLRFHCVRALTLLSDSTNTFIPVLPFIQQVFEQTDFNKKHSKTSVKPLNFAVMLKLSKAQLQEQAFRDGVIDQLYELLLTYFNTQAHTVGFPELVLTSILQMKDFMKKCKVANYTRQIRQILDKVQETCKFITDRRASVNFSLTDKQAIENWERQTKQQGTPLGKFHDNWRKLRDRELMHEIAGKERISDTDLPTIKRRPVATDEDRQEFKGLFESDSESDQEQLTMLEKKPAGSQGDDTDDSDDDSEDNDDIEDIDDDSDDIDEEDDSEVEIEESPVIQGKRAKVVEEKKGKKDDRKAVSDVVKKRSQKYQEPSSDEEEGEDIVEDFEFSSDED</sequence>
<protein>
    <submittedName>
        <fullName evidence="6">Nucleolar complex protein 2 homolog</fullName>
    </submittedName>
</protein>
<dbReference type="KEGG" id="bbel:109479839"/>
<feature type="compositionally biased region" description="Acidic residues" evidence="4">
    <location>
        <begin position="746"/>
        <end position="783"/>
    </location>
</feature>
<dbReference type="GO" id="GO:0042273">
    <property type="term" value="P:ribosomal large subunit biogenesis"/>
    <property type="evidence" value="ECO:0007669"/>
    <property type="project" value="TreeGrafter"/>
</dbReference>
<organism evidence="5 6">
    <name type="scientific">Branchiostoma belcheri</name>
    <name type="common">Amphioxus</name>
    <dbReference type="NCBI Taxonomy" id="7741"/>
    <lineage>
        <taxon>Eukaryota</taxon>
        <taxon>Metazoa</taxon>
        <taxon>Chordata</taxon>
        <taxon>Cephalochordata</taxon>
        <taxon>Leptocardii</taxon>
        <taxon>Amphioxiformes</taxon>
        <taxon>Branchiostomatidae</taxon>
        <taxon>Branchiostoma</taxon>
    </lineage>
</organism>
<feature type="compositionally biased region" description="Acidic residues" evidence="4">
    <location>
        <begin position="823"/>
        <end position="843"/>
    </location>
</feature>
<dbReference type="PANTHER" id="PTHR12687:SF4">
    <property type="entry name" value="NUCLEOLAR COMPLEX PROTEIN 2 HOMOLOG"/>
    <property type="match status" value="1"/>
</dbReference>
<feature type="compositionally biased region" description="Basic and acidic residues" evidence="4">
    <location>
        <begin position="793"/>
        <end position="813"/>
    </location>
</feature>
<dbReference type="InterPro" id="IPR005343">
    <property type="entry name" value="Noc2"/>
</dbReference>
<dbReference type="Pfam" id="PF03715">
    <property type="entry name" value="Noc2"/>
    <property type="match status" value="1"/>
</dbReference>
<dbReference type="PANTHER" id="PTHR12687">
    <property type="entry name" value="NUCLEOLAR COMPLEX 2 AND RAD4-RELATED"/>
    <property type="match status" value="1"/>
</dbReference>
<feature type="compositionally biased region" description="Basic and acidic residues" evidence="4">
    <location>
        <begin position="54"/>
        <end position="67"/>
    </location>
</feature>
<dbReference type="GO" id="GO:0030690">
    <property type="term" value="C:Noc1p-Noc2p complex"/>
    <property type="evidence" value="ECO:0007669"/>
    <property type="project" value="TreeGrafter"/>
</dbReference>
<gene>
    <name evidence="6" type="primary">LOC109479839</name>
</gene>
<dbReference type="SUPFAM" id="SSF48371">
    <property type="entry name" value="ARM repeat"/>
    <property type="match status" value="1"/>
</dbReference>
<dbReference type="AlphaFoldDB" id="A0A6P4ZKW8"/>
<comment type="similarity">
    <text evidence="2">Belongs to the NOC2 family.</text>
</comment>
<evidence type="ECO:0000256" key="3">
    <source>
        <dbReference type="ARBA" id="ARBA00023242"/>
    </source>
</evidence>
<feature type="region of interest" description="Disordered" evidence="4">
    <location>
        <begin position="1"/>
        <end position="202"/>
    </location>
</feature>
<dbReference type="InterPro" id="IPR016024">
    <property type="entry name" value="ARM-type_fold"/>
</dbReference>
<reference evidence="6" key="1">
    <citation type="submission" date="2025-08" db="UniProtKB">
        <authorList>
            <consortium name="RefSeq"/>
        </authorList>
    </citation>
    <scope>IDENTIFICATION</scope>
    <source>
        <tissue evidence="6">Gonad</tissue>
    </source>
</reference>
<feature type="compositionally biased region" description="Basic and acidic residues" evidence="4">
    <location>
        <begin position="75"/>
        <end position="85"/>
    </location>
</feature>
<evidence type="ECO:0000256" key="2">
    <source>
        <dbReference type="ARBA" id="ARBA00005907"/>
    </source>
</evidence>
<dbReference type="GeneID" id="109479839"/>
<feature type="compositionally biased region" description="Basic and acidic residues" evidence="4">
    <location>
        <begin position="177"/>
        <end position="187"/>
    </location>
</feature>
<dbReference type="GO" id="GO:0030691">
    <property type="term" value="C:Noc2p-Noc3p complex"/>
    <property type="evidence" value="ECO:0007669"/>
    <property type="project" value="TreeGrafter"/>
</dbReference>
<dbReference type="OrthoDB" id="10266662at2759"/>
<dbReference type="GO" id="GO:0000122">
    <property type="term" value="P:negative regulation of transcription by RNA polymerase II"/>
    <property type="evidence" value="ECO:0007669"/>
    <property type="project" value="TreeGrafter"/>
</dbReference>
<accession>A0A6P4ZKW8</accession>
<comment type="subcellular location">
    <subcellularLocation>
        <location evidence="1">Nucleus</location>
    </subcellularLocation>
</comment>
<dbReference type="GO" id="GO:0042393">
    <property type="term" value="F:histone binding"/>
    <property type="evidence" value="ECO:0007669"/>
    <property type="project" value="TreeGrafter"/>
</dbReference>
<dbReference type="GO" id="GO:0005654">
    <property type="term" value="C:nucleoplasm"/>
    <property type="evidence" value="ECO:0007669"/>
    <property type="project" value="TreeGrafter"/>
</dbReference>
<keyword evidence="5" id="KW-1185">Reference proteome</keyword>
<dbReference type="Proteomes" id="UP000515135">
    <property type="component" value="Unplaced"/>
</dbReference>
<dbReference type="RefSeq" id="XP_019637423.1">
    <property type="nucleotide sequence ID" value="XM_019781864.1"/>
</dbReference>
<evidence type="ECO:0000313" key="6">
    <source>
        <dbReference type="RefSeq" id="XP_019637423.1"/>
    </source>
</evidence>
<evidence type="ECO:0000313" key="5">
    <source>
        <dbReference type="Proteomes" id="UP000515135"/>
    </source>
</evidence>
<feature type="compositionally biased region" description="Acidic residues" evidence="4">
    <location>
        <begin position="27"/>
        <end position="36"/>
    </location>
</feature>
<keyword evidence="3" id="KW-0539">Nucleus</keyword>
<feature type="region of interest" description="Disordered" evidence="4">
    <location>
        <begin position="721"/>
        <end position="843"/>
    </location>
</feature>
<dbReference type="GO" id="GO:0003714">
    <property type="term" value="F:transcription corepressor activity"/>
    <property type="evidence" value="ECO:0007669"/>
    <property type="project" value="TreeGrafter"/>
</dbReference>
<evidence type="ECO:0000256" key="1">
    <source>
        <dbReference type="ARBA" id="ARBA00004123"/>
    </source>
</evidence>
<proteinExistence type="inferred from homology"/>
<dbReference type="GO" id="GO:0005730">
    <property type="term" value="C:nucleolus"/>
    <property type="evidence" value="ECO:0007669"/>
    <property type="project" value="TreeGrafter"/>
</dbReference>